<gene>
    <name evidence="1" type="ORF">GQ61_05480</name>
</gene>
<proteinExistence type="predicted"/>
<dbReference type="STRING" id="1414854.GQ61_05480"/>
<name>A0A1W6N4M8_9PROT</name>
<evidence type="ECO:0000313" key="1">
    <source>
        <dbReference type="EMBL" id="ARN84830.1"/>
    </source>
</evidence>
<dbReference type="RefSeq" id="WP_085784326.1">
    <property type="nucleotide sequence ID" value="NZ_CP008743.1"/>
</dbReference>
<dbReference type="KEGG" id="naf:GQ61_05480"/>
<dbReference type="Proteomes" id="UP000237351">
    <property type="component" value="Chromosome"/>
</dbReference>
<accession>A0A1W6N4M8</accession>
<reference evidence="1 2" key="1">
    <citation type="submission" date="2014-06" db="EMBL/GenBank/DDBJ databases">
        <title>The genome of the endonuclear symbiont Nucleicultrix amoebiphila.</title>
        <authorList>
            <person name="Schulz F."/>
            <person name="Horn M."/>
        </authorList>
    </citation>
    <scope>NUCLEOTIDE SEQUENCE [LARGE SCALE GENOMIC DNA]</scope>
    <source>
        <strain evidence="1 2">FS5</strain>
    </source>
</reference>
<evidence type="ECO:0008006" key="3">
    <source>
        <dbReference type="Google" id="ProtNLM"/>
    </source>
</evidence>
<evidence type="ECO:0000313" key="2">
    <source>
        <dbReference type="Proteomes" id="UP000237351"/>
    </source>
</evidence>
<sequence>MKGVLDTPILLTAALKEGFCRQILRDGLQNQVLYTSPQQLLTFIQITRRPHMAPFKDYLEKFIILYAECAKNIKPTQDQAADLKNLGEDQRNCLNIALMVQANFFVTSRPQDYETQEIQGTLLLSPEQFREPRSQI</sequence>
<protein>
    <recommendedName>
        <fullName evidence="3">PIN domain-containing protein</fullName>
    </recommendedName>
</protein>
<dbReference type="AlphaFoldDB" id="A0A1W6N4M8"/>
<dbReference type="OrthoDB" id="595154at2"/>
<keyword evidence="2" id="KW-1185">Reference proteome</keyword>
<organism evidence="1 2">
    <name type="scientific">Candidatus Nucleicultrix amoebiphila FS5</name>
    <dbReference type="NCBI Taxonomy" id="1414854"/>
    <lineage>
        <taxon>Bacteria</taxon>
        <taxon>Pseudomonadati</taxon>
        <taxon>Pseudomonadota</taxon>
        <taxon>Alphaproteobacteria</taxon>
        <taxon>Holosporales</taxon>
        <taxon>Candidatus Nucleicultricaceae</taxon>
        <taxon>Candidatus Nucleicultrix</taxon>
    </lineage>
</organism>
<dbReference type="EMBL" id="CP008743">
    <property type="protein sequence ID" value="ARN84830.1"/>
    <property type="molecule type" value="Genomic_DNA"/>
</dbReference>